<reference evidence="1 2" key="1">
    <citation type="submission" date="2018-04" db="EMBL/GenBank/DDBJ databases">
        <title>Genomic Encyclopedia of Archaeal and Bacterial Type Strains, Phase II (KMG-II): from individual species to whole genera.</title>
        <authorList>
            <person name="Goeker M."/>
        </authorList>
    </citation>
    <scope>NUCLEOTIDE SEQUENCE [LARGE SCALE GENOMIC DNA]</scope>
    <source>
        <strain evidence="1 2">DSM 18064</strain>
    </source>
</reference>
<sequence>MEPEPNLVISSASQRVVVDNVPFKVDIYKLEGGEGWSLEVVTEDGTSIVWDDLFDDDRAAFEEALATIQKEGPVAFVRGDENVIPFRR</sequence>
<evidence type="ECO:0000313" key="2">
    <source>
        <dbReference type="Proteomes" id="UP000243859"/>
    </source>
</evidence>
<gene>
    <name evidence="1" type="ORF">C8N32_12913</name>
</gene>
<evidence type="ECO:0000313" key="1">
    <source>
        <dbReference type="EMBL" id="PTN00599.1"/>
    </source>
</evidence>
<organism evidence="1 2">
    <name type="scientific">Rhodovulum imhoffii</name>
    <dbReference type="NCBI Taxonomy" id="365340"/>
    <lineage>
        <taxon>Bacteria</taxon>
        <taxon>Pseudomonadati</taxon>
        <taxon>Pseudomonadota</taxon>
        <taxon>Alphaproteobacteria</taxon>
        <taxon>Rhodobacterales</taxon>
        <taxon>Paracoccaceae</taxon>
        <taxon>Rhodovulum</taxon>
    </lineage>
</organism>
<dbReference type="EMBL" id="QAAA01000029">
    <property type="protein sequence ID" value="PTN00599.1"/>
    <property type="molecule type" value="Genomic_DNA"/>
</dbReference>
<proteinExistence type="predicted"/>
<dbReference type="AlphaFoldDB" id="A0A2T5BNP1"/>
<keyword evidence="2" id="KW-1185">Reference proteome</keyword>
<comment type="caution">
    <text evidence="1">The sequence shown here is derived from an EMBL/GenBank/DDBJ whole genome shotgun (WGS) entry which is preliminary data.</text>
</comment>
<protein>
    <submittedName>
        <fullName evidence="1">Uncharacterized protein</fullName>
    </submittedName>
</protein>
<dbReference type="OrthoDB" id="7864523at2"/>
<accession>A0A2T5BNP1</accession>
<dbReference type="Proteomes" id="UP000243859">
    <property type="component" value="Unassembled WGS sequence"/>
</dbReference>
<name>A0A2T5BNP1_9RHOB</name>